<dbReference type="EMBL" id="JACOOJ010000001">
    <property type="protein sequence ID" value="MBC5631236.1"/>
    <property type="molecule type" value="Genomic_DNA"/>
</dbReference>
<comment type="caution">
    <text evidence="1">The sequence shown here is derived from an EMBL/GenBank/DDBJ whole genome shotgun (WGS) entry which is preliminary data.</text>
</comment>
<organism evidence="1 2">
    <name type="scientific">Parabacteroides hominis</name>
    <dbReference type="NCBI Taxonomy" id="2763057"/>
    <lineage>
        <taxon>Bacteria</taxon>
        <taxon>Pseudomonadati</taxon>
        <taxon>Bacteroidota</taxon>
        <taxon>Bacteroidia</taxon>
        <taxon>Bacteroidales</taxon>
        <taxon>Tannerellaceae</taxon>
        <taxon>Parabacteroides</taxon>
    </lineage>
</organism>
<gene>
    <name evidence="1" type="ORF">H8S65_00380</name>
</gene>
<dbReference type="InterPro" id="IPR026444">
    <property type="entry name" value="Secre_tail"/>
</dbReference>
<evidence type="ECO:0000313" key="2">
    <source>
        <dbReference type="Proteomes" id="UP000651475"/>
    </source>
</evidence>
<dbReference type="Proteomes" id="UP000651475">
    <property type="component" value="Unassembled WGS sequence"/>
</dbReference>
<proteinExistence type="predicted"/>
<evidence type="ECO:0000313" key="1">
    <source>
        <dbReference type="EMBL" id="MBC5631236.1"/>
    </source>
</evidence>
<accession>A0ABR7DIL2</accession>
<sequence length="62" mass="6795">MKHLHISLVQYELYRMETGALVKKNSLPVSGGTIKASGVSNGLYLLKIVTGETVESHKIILK</sequence>
<protein>
    <submittedName>
        <fullName evidence="1">T9SS type A sorting domain-containing protein</fullName>
    </submittedName>
</protein>
<keyword evidence="2" id="KW-1185">Reference proteome</keyword>
<dbReference type="RefSeq" id="WP_186927985.1">
    <property type="nucleotide sequence ID" value="NZ_JACOOJ010000001.1"/>
</dbReference>
<reference evidence="1 2" key="1">
    <citation type="submission" date="2020-08" db="EMBL/GenBank/DDBJ databases">
        <title>Genome public.</title>
        <authorList>
            <person name="Liu C."/>
            <person name="Sun Q."/>
        </authorList>
    </citation>
    <scope>NUCLEOTIDE SEQUENCE [LARGE SCALE GENOMIC DNA]</scope>
    <source>
        <strain evidence="1 2">NSJ-79</strain>
    </source>
</reference>
<name>A0ABR7DIL2_9BACT</name>
<dbReference type="NCBIfam" id="TIGR04183">
    <property type="entry name" value="Por_Secre_tail"/>
    <property type="match status" value="1"/>
</dbReference>